<dbReference type="RefSeq" id="WP_153749929.1">
    <property type="nucleotide sequence ID" value="NZ_BAAADI010000058.1"/>
</dbReference>
<comment type="caution">
    <text evidence="2">The sequence shown here is derived from an EMBL/GenBank/DDBJ whole genome shotgun (WGS) entry which is preliminary data.</text>
</comment>
<reference evidence="2 3" key="1">
    <citation type="submission" date="2019-11" db="EMBL/GenBank/DDBJ databases">
        <title>Draft Whole-Genome sequence of the marine photosynthetic bacterium Rhodovulum strictum DSM 11289.</title>
        <authorList>
            <person name="Kyndt J.A."/>
            <person name="Meyer T.E."/>
        </authorList>
    </citation>
    <scope>NUCLEOTIDE SEQUENCE [LARGE SCALE GENOMIC DNA]</scope>
    <source>
        <strain evidence="2 3">DSM 11289</strain>
    </source>
</reference>
<feature type="compositionally biased region" description="Basic and acidic residues" evidence="1">
    <location>
        <begin position="59"/>
        <end position="69"/>
    </location>
</feature>
<evidence type="ECO:0000256" key="1">
    <source>
        <dbReference type="SAM" id="MobiDB-lite"/>
    </source>
</evidence>
<proteinExistence type="predicted"/>
<evidence type="ECO:0000313" key="3">
    <source>
        <dbReference type="Proteomes" id="UP000466730"/>
    </source>
</evidence>
<accession>A0A844BJD4</accession>
<gene>
    <name evidence="2" type="ORF">GH815_16910</name>
</gene>
<keyword evidence="3" id="KW-1185">Reference proteome</keyword>
<name>A0A844BJD4_9RHOB</name>
<protein>
    <submittedName>
        <fullName evidence="2">Uncharacterized protein</fullName>
    </submittedName>
</protein>
<feature type="region of interest" description="Disordered" evidence="1">
    <location>
        <begin position="40"/>
        <end position="99"/>
    </location>
</feature>
<dbReference type="OrthoDB" id="9887160at2"/>
<dbReference type="Proteomes" id="UP000466730">
    <property type="component" value="Unassembled WGS sequence"/>
</dbReference>
<evidence type="ECO:0000313" key="2">
    <source>
        <dbReference type="EMBL" id="MRH22659.1"/>
    </source>
</evidence>
<dbReference type="AlphaFoldDB" id="A0A844BJD4"/>
<dbReference type="EMBL" id="WJPO01000036">
    <property type="protein sequence ID" value="MRH22659.1"/>
    <property type="molecule type" value="Genomic_DNA"/>
</dbReference>
<organism evidence="2 3">
    <name type="scientific">Rhodovulum strictum</name>
    <dbReference type="NCBI Taxonomy" id="58314"/>
    <lineage>
        <taxon>Bacteria</taxon>
        <taxon>Pseudomonadati</taxon>
        <taxon>Pseudomonadota</taxon>
        <taxon>Alphaproteobacteria</taxon>
        <taxon>Rhodobacterales</taxon>
        <taxon>Paracoccaceae</taxon>
        <taxon>Rhodovulum</taxon>
    </lineage>
</organism>
<sequence>MAERVSITLIGRAKVDGQRHRALDVITVSPVIAAQLRAAGVVAPEQNTQRGGEDSPEPQGDRAEPRLEATGEEPAPTAGEAVTSPAPKSRPRRARATKG</sequence>
<feature type="compositionally biased region" description="Basic residues" evidence="1">
    <location>
        <begin position="89"/>
        <end position="99"/>
    </location>
</feature>